<dbReference type="RefSeq" id="XP_046063943.1">
    <property type="nucleotide sequence ID" value="XM_046201751.1"/>
</dbReference>
<reference evidence="2" key="2">
    <citation type="submission" date="2021-01" db="EMBL/GenBank/DDBJ databases">
        <authorList>
            <person name="Schikora-Tamarit M.A."/>
        </authorList>
    </citation>
    <scope>NUCLEOTIDE SEQUENCE</scope>
    <source>
        <strain evidence="2">CBS6075</strain>
    </source>
</reference>
<evidence type="ECO:0000256" key="1">
    <source>
        <dbReference type="SAM" id="MobiDB-lite"/>
    </source>
</evidence>
<dbReference type="OrthoDB" id="2100128at2759"/>
<name>A0A9P8T8Q1_9ASCO</name>
<feature type="region of interest" description="Disordered" evidence="1">
    <location>
        <begin position="1"/>
        <end position="33"/>
    </location>
</feature>
<comment type="caution">
    <text evidence="2">The sequence shown here is derived from an EMBL/GenBank/DDBJ whole genome shotgun (WGS) entry which is preliminary data.</text>
</comment>
<dbReference type="PANTHER" id="PTHR39398:SF1">
    <property type="entry name" value="CSN8_PSMD8_EIF3K DOMAIN-CONTAINING PROTEIN"/>
    <property type="match status" value="1"/>
</dbReference>
<evidence type="ECO:0000313" key="2">
    <source>
        <dbReference type="EMBL" id="KAH3670518.1"/>
    </source>
</evidence>
<dbReference type="PANTHER" id="PTHR39398">
    <property type="entry name" value="YALI0F14311P"/>
    <property type="match status" value="1"/>
</dbReference>
<sequence length="273" mass="32164">MSKHNKPTTQAEILERRRNRFKQDQQKIDREKSNEFGLVSRGEDLRLQQNHSDREKLYKKICHNLETGANNDSILLDFRKLRESLLALKHSEFAKTVFVASIDFSASIGHHQSYVPSIMHLIQAEKTNSFMNKTERTRVLVLLALHKAHFNKEYEQAFSILLQNFELSPNFQSPKKSDQDQAYFACYAALTNDFQLWWPCYRQLAEQKTYKGVLDLEIHQFRQKAISTVNCTYYVLKKNTLEDLLHISWEDLQSSFSTNWSLQNDTVTIRKRK</sequence>
<dbReference type="EMBL" id="JAEUBE010000087">
    <property type="protein sequence ID" value="KAH3670518.1"/>
    <property type="molecule type" value="Genomic_DNA"/>
</dbReference>
<dbReference type="GeneID" id="70233001"/>
<feature type="compositionally biased region" description="Basic and acidic residues" evidence="1">
    <location>
        <begin position="13"/>
        <end position="33"/>
    </location>
</feature>
<reference evidence="2" key="1">
    <citation type="journal article" date="2021" name="Open Biol.">
        <title>Shared evolutionary footprints suggest mitochondrial oxidative damage underlies multiple complex I losses in fungi.</title>
        <authorList>
            <person name="Schikora-Tamarit M.A."/>
            <person name="Marcet-Houben M."/>
            <person name="Nosek J."/>
            <person name="Gabaldon T."/>
        </authorList>
    </citation>
    <scope>NUCLEOTIDE SEQUENCE</scope>
    <source>
        <strain evidence="2">CBS6075</strain>
    </source>
</reference>
<gene>
    <name evidence="2" type="ORF">OGAPHI_001033</name>
</gene>
<dbReference type="AlphaFoldDB" id="A0A9P8T8Q1"/>
<organism evidence="2 3">
    <name type="scientific">Ogataea philodendri</name>
    <dbReference type="NCBI Taxonomy" id="1378263"/>
    <lineage>
        <taxon>Eukaryota</taxon>
        <taxon>Fungi</taxon>
        <taxon>Dikarya</taxon>
        <taxon>Ascomycota</taxon>
        <taxon>Saccharomycotina</taxon>
        <taxon>Pichiomycetes</taxon>
        <taxon>Pichiales</taxon>
        <taxon>Pichiaceae</taxon>
        <taxon>Ogataea</taxon>
    </lineage>
</organism>
<dbReference type="Proteomes" id="UP000769157">
    <property type="component" value="Unassembled WGS sequence"/>
</dbReference>
<evidence type="ECO:0000313" key="3">
    <source>
        <dbReference type="Proteomes" id="UP000769157"/>
    </source>
</evidence>
<protein>
    <submittedName>
        <fullName evidence="2">Uncharacterized protein</fullName>
    </submittedName>
</protein>
<proteinExistence type="predicted"/>
<keyword evidence="3" id="KW-1185">Reference proteome</keyword>
<accession>A0A9P8T8Q1</accession>